<dbReference type="AlphaFoldDB" id="A0A0A9EJZ7"/>
<dbReference type="EMBL" id="GBRH01196851">
    <property type="protein sequence ID" value="JAE01045.1"/>
    <property type="molecule type" value="Transcribed_RNA"/>
</dbReference>
<reference evidence="1" key="2">
    <citation type="journal article" date="2015" name="Data Brief">
        <title>Shoot transcriptome of the giant reed, Arundo donax.</title>
        <authorList>
            <person name="Barrero R.A."/>
            <person name="Guerrero F.D."/>
            <person name="Moolhuijzen P."/>
            <person name="Goolsby J.A."/>
            <person name="Tidwell J."/>
            <person name="Bellgard S.E."/>
            <person name="Bellgard M.I."/>
        </authorList>
    </citation>
    <scope>NUCLEOTIDE SEQUENCE</scope>
    <source>
        <tissue evidence="1">Shoot tissue taken approximately 20 cm above the soil surface</tissue>
    </source>
</reference>
<reference evidence="1" key="1">
    <citation type="submission" date="2014-09" db="EMBL/GenBank/DDBJ databases">
        <authorList>
            <person name="Magalhaes I.L.F."/>
            <person name="Oliveira U."/>
            <person name="Santos F.R."/>
            <person name="Vidigal T.H.D.A."/>
            <person name="Brescovit A.D."/>
            <person name="Santos A.J."/>
        </authorList>
    </citation>
    <scope>NUCLEOTIDE SEQUENCE</scope>
    <source>
        <tissue evidence="1">Shoot tissue taken approximately 20 cm above the soil surface</tissue>
    </source>
</reference>
<organism evidence="1">
    <name type="scientific">Arundo donax</name>
    <name type="common">Giant reed</name>
    <name type="synonym">Donax arundinaceus</name>
    <dbReference type="NCBI Taxonomy" id="35708"/>
    <lineage>
        <taxon>Eukaryota</taxon>
        <taxon>Viridiplantae</taxon>
        <taxon>Streptophyta</taxon>
        <taxon>Embryophyta</taxon>
        <taxon>Tracheophyta</taxon>
        <taxon>Spermatophyta</taxon>
        <taxon>Magnoliopsida</taxon>
        <taxon>Liliopsida</taxon>
        <taxon>Poales</taxon>
        <taxon>Poaceae</taxon>
        <taxon>PACMAD clade</taxon>
        <taxon>Arundinoideae</taxon>
        <taxon>Arundineae</taxon>
        <taxon>Arundo</taxon>
    </lineage>
</organism>
<sequence length="39" mass="4153">MPPPPPAPGSLPFTRRGSKWIGDCLRSRAGWMGEGEGEA</sequence>
<proteinExistence type="predicted"/>
<protein>
    <submittedName>
        <fullName evidence="1">Uncharacterized protein</fullName>
    </submittedName>
</protein>
<accession>A0A0A9EJZ7</accession>
<evidence type="ECO:0000313" key="1">
    <source>
        <dbReference type="EMBL" id="JAE01045.1"/>
    </source>
</evidence>
<name>A0A0A9EJZ7_ARUDO</name>